<reference evidence="4 5" key="1">
    <citation type="submission" date="2006-10" db="EMBL/GenBank/DDBJ databases">
        <title>The Genome Sequence of Batrachochytrium dendrobatidis JEL423.</title>
        <authorList>
            <consortium name="The Broad Institute Genome Sequencing Platform"/>
            <person name="Birren B."/>
            <person name="Lander E."/>
            <person name="Galagan J."/>
            <person name="Cuomo C."/>
            <person name="Devon K."/>
            <person name="Jaffe D."/>
            <person name="Butler J."/>
            <person name="Alvarez P."/>
            <person name="Gnerre S."/>
            <person name="Grabherr M."/>
            <person name="Kleber M."/>
            <person name="Mauceli E."/>
            <person name="Brockman W."/>
            <person name="Young S."/>
            <person name="LaButti K."/>
            <person name="Sykes S."/>
            <person name="DeCaprio D."/>
            <person name="Crawford M."/>
            <person name="Koehrsen M."/>
            <person name="Engels R."/>
            <person name="Montgomery P."/>
            <person name="Pearson M."/>
            <person name="Howarth C."/>
            <person name="Larson L."/>
            <person name="White J."/>
            <person name="O'Leary S."/>
            <person name="Kodira C."/>
            <person name="Zeng Q."/>
            <person name="Yandava C."/>
            <person name="Alvarado L."/>
            <person name="Longcore J."/>
            <person name="James T."/>
        </authorList>
    </citation>
    <scope>NUCLEOTIDE SEQUENCE [LARGE SCALE GENOMIC DNA]</scope>
    <source>
        <strain evidence="4 5">JEL423</strain>
    </source>
</reference>
<evidence type="ECO:0000313" key="4">
    <source>
        <dbReference type="EMBL" id="OAJ40187.1"/>
    </source>
</evidence>
<accession>A0A177WJ84</accession>
<dbReference type="EMBL" id="DS022304">
    <property type="protein sequence ID" value="OAJ40187.1"/>
    <property type="molecule type" value="Genomic_DNA"/>
</dbReference>
<keyword evidence="2" id="KW-0677">Repeat</keyword>
<evidence type="ECO:0008006" key="6">
    <source>
        <dbReference type="Google" id="ProtNLM"/>
    </source>
</evidence>
<dbReference type="GO" id="GO:0005737">
    <property type="term" value="C:cytoplasm"/>
    <property type="evidence" value="ECO:0007669"/>
    <property type="project" value="TreeGrafter"/>
</dbReference>
<name>A0A177WJ84_BATDL</name>
<gene>
    <name evidence="4" type="ORF">BDEG_23951</name>
</gene>
<dbReference type="InterPro" id="IPR011989">
    <property type="entry name" value="ARM-like"/>
</dbReference>
<dbReference type="PANTHER" id="PTHR12848">
    <property type="entry name" value="REGULATORY-ASSOCIATED PROTEIN OF MTOR"/>
    <property type="match status" value="1"/>
</dbReference>
<evidence type="ECO:0000256" key="2">
    <source>
        <dbReference type="ARBA" id="ARBA00022737"/>
    </source>
</evidence>
<feature type="compositionally biased region" description="Polar residues" evidence="3">
    <location>
        <begin position="714"/>
        <end position="729"/>
    </location>
</feature>
<dbReference type="GO" id="GO:0031931">
    <property type="term" value="C:TORC1 complex"/>
    <property type="evidence" value="ECO:0007669"/>
    <property type="project" value="InterPro"/>
</dbReference>
<dbReference type="SUPFAM" id="SSF48371">
    <property type="entry name" value="ARM repeat"/>
    <property type="match status" value="1"/>
</dbReference>
<dbReference type="InterPro" id="IPR016024">
    <property type="entry name" value="ARM-type_fold"/>
</dbReference>
<dbReference type="GO" id="GO:0010506">
    <property type="term" value="P:regulation of autophagy"/>
    <property type="evidence" value="ECO:0007669"/>
    <property type="project" value="TreeGrafter"/>
</dbReference>
<dbReference type="Gene3D" id="1.25.10.10">
    <property type="entry name" value="Leucine-rich Repeat Variant"/>
    <property type="match status" value="1"/>
</dbReference>
<dbReference type="PANTHER" id="PTHR12848:SF16">
    <property type="entry name" value="REGULATORY-ASSOCIATED PROTEIN OF MTOR"/>
    <property type="match status" value="1"/>
</dbReference>
<dbReference type="eggNOG" id="KOG1517">
    <property type="taxonomic scope" value="Eukaryota"/>
</dbReference>
<dbReference type="Proteomes" id="UP000077115">
    <property type="component" value="Unassembled WGS sequence"/>
</dbReference>
<dbReference type="FunFam" id="1.25.10.10:FF:000145">
    <property type="entry name" value="Regulatory-associated protein of TOR 1"/>
    <property type="match status" value="1"/>
</dbReference>
<protein>
    <recommendedName>
        <fullName evidence="6">Regulatory-associated protein of mTOR</fullName>
    </recommendedName>
</protein>
<dbReference type="AlphaFoldDB" id="A0A177WJ84"/>
<dbReference type="InterPro" id="IPR000357">
    <property type="entry name" value="HEAT"/>
</dbReference>
<dbReference type="GO" id="GO:0009267">
    <property type="term" value="P:cellular response to starvation"/>
    <property type="evidence" value="ECO:0007669"/>
    <property type="project" value="TreeGrafter"/>
</dbReference>
<dbReference type="OrthoDB" id="10262360at2759"/>
<evidence type="ECO:0000256" key="1">
    <source>
        <dbReference type="ARBA" id="ARBA00009257"/>
    </source>
</evidence>
<evidence type="ECO:0000256" key="3">
    <source>
        <dbReference type="SAM" id="MobiDB-lite"/>
    </source>
</evidence>
<sequence>MVAALFRNFLLADRIMRFYKCHPMSSPVLPETYRHPIWDAWDLAADQCLRQLPALLESEAAPAESTDPKSTSTTPVKKTEYKYSTFFAEQLSAFEVWLRKGPISRKPPQQLPIVLQVLLSQVHRLRALMLLSKFLDLGQWAVNLALSVGIFPYVLRLLQSPAGELKPVLVFIWAKILAVDPSCQNDLIKDNGYTYFINILSADNTNMPQISNLSEHRAMCAFILSVFCHNYRFGQQACLKTDLLQALVPHLEDKDPLLRQWACVCLSELWKGYTDAKWVAIGRKLPDMLAHMLNDQVTEVRAAAMAAVGTLFGDLEKTQPVLLIERKMAMFILKCHLDASALVRLELVVALSRFTQQYITHFVRVAQDLLEFEKKRSAATLDERKLSGYRGPSIAPQKDAENTESGKFNLKDTLLKAGNHSSVYTIVWKALLNLSVDPAKNIAQLASQVVDKIHYQLFMTSSSDPRVLQSLLPSVSSNFSVGDSIGGAGNGLINLTGSNLSSVGLGAMSVSNAMFASNVVDSNSLTLPPPAMHGPLQPSHREFALQARQPPTPPPSIASPASSANIKSTTLGTSFSNGSGTLVQNELHSRLLQGNQLGSVNRPRPSSIAGMLPSGSTPSLQSHYNQQQLTHQNSQAIKRSTSFVTSLRNLAGLMVGSYGAQSETTPPQSTNGVSTLMRGALNQSGNVQHVGSPSLHAPSVYPTRRDPLLVGRSQRPTTSVPSFIRQSTEASHHQVSEPPGPNFTESLLAAQLQNWMLELEDMGTNPDAITVQSTFYEWSCAYFSEPQMRCNLPHFHVIILL</sequence>
<dbReference type="GO" id="GO:0030307">
    <property type="term" value="P:positive regulation of cell growth"/>
    <property type="evidence" value="ECO:0007669"/>
    <property type="project" value="TreeGrafter"/>
</dbReference>
<dbReference type="PRINTS" id="PR01547">
    <property type="entry name" value="YEAST176DUF"/>
</dbReference>
<organism evidence="4 5">
    <name type="scientific">Batrachochytrium dendrobatidis (strain JEL423)</name>
    <dbReference type="NCBI Taxonomy" id="403673"/>
    <lineage>
        <taxon>Eukaryota</taxon>
        <taxon>Fungi</taxon>
        <taxon>Fungi incertae sedis</taxon>
        <taxon>Chytridiomycota</taxon>
        <taxon>Chytridiomycota incertae sedis</taxon>
        <taxon>Chytridiomycetes</taxon>
        <taxon>Rhizophydiales</taxon>
        <taxon>Rhizophydiales incertae sedis</taxon>
        <taxon>Batrachochytrium</taxon>
    </lineage>
</organism>
<dbReference type="GO" id="GO:0031929">
    <property type="term" value="P:TOR signaling"/>
    <property type="evidence" value="ECO:0007669"/>
    <property type="project" value="InterPro"/>
</dbReference>
<dbReference type="InterPro" id="IPR004083">
    <property type="entry name" value="Raptor"/>
</dbReference>
<feature type="compositionally biased region" description="Polar residues" evidence="3">
    <location>
        <begin position="614"/>
        <end position="635"/>
    </location>
</feature>
<evidence type="ECO:0000313" key="5">
    <source>
        <dbReference type="Proteomes" id="UP000077115"/>
    </source>
</evidence>
<reference evidence="4 5" key="2">
    <citation type="submission" date="2016-05" db="EMBL/GenBank/DDBJ databases">
        <title>Lineage-specific infection strategies underlie the spectrum of fungal disease in amphibians.</title>
        <authorList>
            <person name="Cuomo C.A."/>
            <person name="Farrer R.A."/>
            <person name="James T."/>
            <person name="Longcore J."/>
            <person name="Birren B."/>
        </authorList>
    </citation>
    <scope>NUCLEOTIDE SEQUENCE [LARGE SCALE GENOMIC DNA]</scope>
    <source>
        <strain evidence="4 5">JEL423</strain>
    </source>
</reference>
<feature type="region of interest" description="Disordered" evidence="3">
    <location>
        <begin position="596"/>
        <end position="635"/>
    </location>
</feature>
<feature type="region of interest" description="Disordered" evidence="3">
    <location>
        <begin position="709"/>
        <end position="742"/>
    </location>
</feature>
<dbReference type="Pfam" id="PF02985">
    <property type="entry name" value="HEAT"/>
    <property type="match status" value="1"/>
</dbReference>
<dbReference type="GO" id="GO:0030674">
    <property type="term" value="F:protein-macromolecule adaptor activity"/>
    <property type="evidence" value="ECO:0007669"/>
    <property type="project" value="TreeGrafter"/>
</dbReference>
<proteinExistence type="inferred from homology"/>
<dbReference type="STRING" id="403673.A0A177WJ84"/>
<comment type="similarity">
    <text evidence="1">Belongs to the WD repeat RAPTOR family.</text>
</comment>
<dbReference type="VEuPathDB" id="FungiDB:BDEG_23951"/>
<dbReference type="GO" id="GO:0071230">
    <property type="term" value="P:cellular response to amino acid stimulus"/>
    <property type="evidence" value="ECO:0007669"/>
    <property type="project" value="TreeGrafter"/>
</dbReference>